<feature type="compositionally biased region" description="Basic and acidic residues" evidence="1">
    <location>
        <begin position="1"/>
        <end position="11"/>
    </location>
</feature>
<feature type="region of interest" description="Disordered" evidence="1">
    <location>
        <begin position="1"/>
        <end position="21"/>
    </location>
</feature>
<feature type="compositionally biased region" description="Polar residues" evidence="1">
    <location>
        <begin position="12"/>
        <end position="21"/>
    </location>
</feature>
<name>A0A6J7WBL9_9CAUD</name>
<protein>
    <submittedName>
        <fullName evidence="2">Uncharacterized protein</fullName>
    </submittedName>
</protein>
<dbReference type="EMBL" id="LR798222">
    <property type="protein sequence ID" value="CAB5194561.1"/>
    <property type="molecule type" value="Genomic_DNA"/>
</dbReference>
<proteinExistence type="predicted"/>
<reference evidence="2" key="1">
    <citation type="submission" date="2020-05" db="EMBL/GenBank/DDBJ databases">
        <authorList>
            <person name="Chiriac C."/>
            <person name="Salcher M."/>
            <person name="Ghai R."/>
            <person name="Kavagutti S V."/>
        </authorList>
    </citation>
    <scope>NUCLEOTIDE SEQUENCE</scope>
</reference>
<sequence>MAHITADRVRDTSTTAGTGNVTVSGSSPTGFRTLSAVLSVGDTFYYAIQSQGLNEWEVGVGTYSSANVFARTTILSSSNSGSIVTFSAGTKDVFLTLAATKTIQRDASGNVYNASGAGSDNIFFLNGLTVNTNYTIPTNYNAGTFGPVSVASGVTVTVPSGSVWTVV</sequence>
<evidence type="ECO:0000313" key="2">
    <source>
        <dbReference type="EMBL" id="CAB5194561.1"/>
    </source>
</evidence>
<evidence type="ECO:0000256" key="1">
    <source>
        <dbReference type="SAM" id="MobiDB-lite"/>
    </source>
</evidence>
<accession>A0A6J7WBL9</accession>
<organism evidence="2">
    <name type="scientific">uncultured Caudovirales phage</name>
    <dbReference type="NCBI Taxonomy" id="2100421"/>
    <lineage>
        <taxon>Viruses</taxon>
        <taxon>Duplodnaviria</taxon>
        <taxon>Heunggongvirae</taxon>
        <taxon>Uroviricota</taxon>
        <taxon>Caudoviricetes</taxon>
        <taxon>Peduoviridae</taxon>
        <taxon>Maltschvirus</taxon>
        <taxon>Maltschvirus maltsch</taxon>
    </lineage>
</organism>
<gene>
    <name evidence="2" type="ORF">UFOVP167_10</name>
</gene>